<dbReference type="SUPFAM" id="SSF52402">
    <property type="entry name" value="Adenine nucleotide alpha hydrolases-like"/>
    <property type="match status" value="2"/>
</dbReference>
<reference evidence="3 4" key="1">
    <citation type="submission" date="2016-11" db="EMBL/GenBank/DDBJ databases">
        <authorList>
            <person name="Varghese N."/>
            <person name="Submissions S."/>
        </authorList>
    </citation>
    <scope>NUCLEOTIDE SEQUENCE [LARGE SCALE GENOMIC DNA]</scope>
    <source>
        <strain evidence="3 4">DSM 17919</strain>
    </source>
</reference>
<dbReference type="RefSeq" id="WP_020002167.1">
    <property type="nucleotide sequence ID" value="NZ_CP192219.1"/>
</dbReference>
<proteinExistence type="inferred from homology"/>
<dbReference type="Pfam" id="PF00582">
    <property type="entry name" value="Usp"/>
    <property type="match status" value="2"/>
</dbReference>
<dbReference type="AlphaFoldDB" id="A0A8G2C8F0"/>
<organism evidence="3 4">
    <name type="scientific">Halodesulfovibrio aestuarii</name>
    <dbReference type="NCBI Taxonomy" id="126333"/>
    <lineage>
        <taxon>Bacteria</taxon>
        <taxon>Pseudomonadati</taxon>
        <taxon>Thermodesulfobacteriota</taxon>
        <taxon>Desulfovibrionia</taxon>
        <taxon>Desulfovibrionales</taxon>
        <taxon>Desulfovibrionaceae</taxon>
        <taxon>Halodesulfovibrio</taxon>
    </lineage>
</organism>
<evidence type="ECO:0000313" key="4">
    <source>
        <dbReference type="Proteomes" id="UP000184001"/>
    </source>
</evidence>
<comment type="caution">
    <text evidence="3">The sequence shown here is derived from an EMBL/GenBank/DDBJ whole genome shotgun (WGS) entry which is preliminary data.</text>
</comment>
<accession>A0A8G2C8F0</accession>
<comment type="similarity">
    <text evidence="1">Belongs to the universal stress protein A family.</text>
</comment>
<protein>
    <submittedName>
        <fullName evidence="3">Nucleotide-binding universal stress protein, UspA family</fullName>
    </submittedName>
</protein>
<sequence length="287" mass="30598">MYKKMLVAFDGAESSMDIVRQAARFARSENSIVDIVTVCPEYQGNLRIQGDASVLYEMYDSIRNALNDAVAMCKADGVQVRGHFLTGNPADVLAEQIEALGSDIVALGTHSSQLLHSVVIGSVAGTVVRHSDIDLLIITGDKELSVQNIFLAYDGSAEAGIAARQACALAERYGSRLTAGIAYEMDMEAFSLSPVVESAAVEKTELAVESIKNIVASADVRDFDVAVRYGNPPHEVLVEEAQKSDAGLIVIGACSRSKLSHLLVGGVVHKLVYSSACPVLIVKEQAQ</sequence>
<dbReference type="PANTHER" id="PTHR46268:SF6">
    <property type="entry name" value="UNIVERSAL STRESS PROTEIN UP12"/>
    <property type="match status" value="1"/>
</dbReference>
<dbReference type="Proteomes" id="UP000184001">
    <property type="component" value="Unassembled WGS sequence"/>
</dbReference>
<dbReference type="PANTHER" id="PTHR46268">
    <property type="entry name" value="STRESS RESPONSE PROTEIN NHAX"/>
    <property type="match status" value="1"/>
</dbReference>
<name>A0A8G2C8F0_9BACT</name>
<evidence type="ECO:0000256" key="1">
    <source>
        <dbReference type="ARBA" id="ARBA00008791"/>
    </source>
</evidence>
<dbReference type="InterPro" id="IPR006016">
    <property type="entry name" value="UspA"/>
</dbReference>
<feature type="domain" description="UspA" evidence="2">
    <location>
        <begin position="147"/>
        <end position="283"/>
    </location>
</feature>
<dbReference type="InterPro" id="IPR006015">
    <property type="entry name" value="Universal_stress_UspA"/>
</dbReference>
<evidence type="ECO:0000313" key="3">
    <source>
        <dbReference type="EMBL" id="SHI80499.1"/>
    </source>
</evidence>
<evidence type="ECO:0000259" key="2">
    <source>
        <dbReference type="Pfam" id="PF00582"/>
    </source>
</evidence>
<dbReference type="InterPro" id="IPR014729">
    <property type="entry name" value="Rossmann-like_a/b/a_fold"/>
</dbReference>
<dbReference type="Gene3D" id="3.40.50.620">
    <property type="entry name" value="HUPs"/>
    <property type="match status" value="2"/>
</dbReference>
<gene>
    <name evidence="3" type="ORF">SAMN05660830_01053</name>
</gene>
<dbReference type="CDD" id="cd00293">
    <property type="entry name" value="USP-like"/>
    <property type="match status" value="2"/>
</dbReference>
<dbReference type="EMBL" id="FQZR01000002">
    <property type="protein sequence ID" value="SHI80499.1"/>
    <property type="molecule type" value="Genomic_DNA"/>
</dbReference>
<dbReference type="PRINTS" id="PR01438">
    <property type="entry name" value="UNVRSLSTRESS"/>
</dbReference>
<feature type="domain" description="UspA" evidence="2">
    <location>
        <begin position="1"/>
        <end position="138"/>
    </location>
</feature>